<feature type="region of interest" description="Disordered" evidence="7">
    <location>
        <begin position="1"/>
        <end position="150"/>
    </location>
</feature>
<dbReference type="EMBL" id="KN847572">
    <property type="protein sequence ID" value="KIV99751.1"/>
    <property type="molecule type" value="Genomic_DNA"/>
</dbReference>
<dbReference type="InterPro" id="IPR009072">
    <property type="entry name" value="Histone-fold"/>
</dbReference>
<feature type="compositionally biased region" description="Polar residues" evidence="7">
    <location>
        <begin position="38"/>
        <end position="61"/>
    </location>
</feature>
<feature type="compositionally biased region" description="Polar residues" evidence="7">
    <location>
        <begin position="11"/>
        <end position="23"/>
    </location>
</feature>
<keyword evidence="5" id="KW-0234">DNA repair</keyword>
<reference evidence="8 9" key="1">
    <citation type="submission" date="2015-01" db="EMBL/GenBank/DDBJ databases">
        <title>The Genome Sequence of Ochroconis gallopava CBS43764.</title>
        <authorList>
            <consortium name="The Broad Institute Genomics Platform"/>
            <person name="Cuomo C."/>
            <person name="de Hoog S."/>
            <person name="Gorbushina A."/>
            <person name="Stielow B."/>
            <person name="Teixiera M."/>
            <person name="Abouelleil A."/>
            <person name="Chapman S.B."/>
            <person name="Priest M."/>
            <person name="Young S.K."/>
            <person name="Wortman J."/>
            <person name="Nusbaum C."/>
            <person name="Birren B."/>
        </authorList>
    </citation>
    <scope>NUCLEOTIDE SEQUENCE [LARGE SCALE GENOMIC DNA]</scope>
    <source>
        <strain evidence="8 9">CBS 43764</strain>
    </source>
</reference>
<dbReference type="OrthoDB" id="2500381at2759"/>
<dbReference type="GO" id="GO:0046982">
    <property type="term" value="F:protein heterodimerization activity"/>
    <property type="evidence" value="ECO:0007669"/>
    <property type="project" value="InterPro"/>
</dbReference>
<evidence type="ECO:0000256" key="6">
    <source>
        <dbReference type="ARBA" id="ARBA00023242"/>
    </source>
</evidence>
<evidence type="ECO:0008006" key="10">
    <source>
        <dbReference type="Google" id="ProtNLM"/>
    </source>
</evidence>
<dbReference type="EMBL" id="KN847572">
    <property type="protein sequence ID" value="KIV99750.1"/>
    <property type="molecule type" value="Genomic_DNA"/>
</dbReference>
<dbReference type="InterPro" id="IPR018552">
    <property type="entry name" value="CENP-X"/>
</dbReference>
<evidence type="ECO:0000313" key="8">
    <source>
        <dbReference type="EMBL" id="KIV99751.1"/>
    </source>
</evidence>
<keyword evidence="9" id="KW-1185">Reference proteome</keyword>
<feature type="compositionally biased region" description="Polar residues" evidence="7">
    <location>
        <begin position="71"/>
        <end position="88"/>
    </location>
</feature>
<keyword evidence="3" id="KW-0227">DNA damage</keyword>
<dbReference type="AlphaFoldDB" id="A0A0D1YG51"/>
<dbReference type="Proteomes" id="UP000053259">
    <property type="component" value="Unassembled WGS sequence"/>
</dbReference>
<evidence type="ECO:0000256" key="3">
    <source>
        <dbReference type="ARBA" id="ARBA00022763"/>
    </source>
</evidence>
<dbReference type="CDD" id="cd22921">
    <property type="entry name" value="HFD_CENP-X"/>
    <property type="match status" value="1"/>
</dbReference>
<dbReference type="GO" id="GO:0031297">
    <property type="term" value="P:replication fork processing"/>
    <property type="evidence" value="ECO:0007669"/>
    <property type="project" value="TreeGrafter"/>
</dbReference>
<evidence type="ECO:0000256" key="4">
    <source>
        <dbReference type="ARBA" id="ARBA00023125"/>
    </source>
</evidence>
<dbReference type="GO" id="GO:0051382">
    <property type="term" value="P:kinetochore assembly"/>
    <property type="evidence" value="ECO:0007669"/>
    <property type="project" value="InterPro"/>
</dbReference>
<dbReference type="Pfam" id="PF09415">
    <property type="entry name" value="CENP-X"/>
    <property type="match status" value="1"/>
</dbReference>
<dbReference type="STRING" id="253628.A0A0D1YG51"/>
<dbReference type="Gene3D" id="1.10.20.10">
    <property type="entry name" value="Histone, subunit A"/>
    <property type="match status" value="1"/>
</dbReference>
<feature type="compositionally biased region" description="Acidic residues" evidence="7">
    <location>
        <begin position="116"/>
        <end position="129"/>
    </location>
</feature>
<sequence>MKYTERLFPDLSQSIGSLHTSSEGTKKRVIPFKAPSRIGSTSQPASTKPRSGRSTSKNSMVNRMARDITSAAKSESNSLRRTSTTAVELSSDDESERDTPPSKKRRVNHKARNDEYGENNQEDEYEDDPVSAHKHQPKPATRDHDTSSALPPKLLTRLLYENFEDKNMKIGKEAMKVLGKYVETFVREALARAIYEREDGDTELGKEASDGFLQVEDLEKLAPQLLLDF</sequence>
<dbReference type="RefSeq" id="XP_016209621.1">
    <property type="nucleotide sequence ID" value="XM_016362608.1"/>
</dbReference>
<accession>A0A0D1YG51</accession>
<dbReference type="RefSeq" id="XP_016209620.1">
    <property type="nucleotide sequence ID" value="XM_016362607.1"/>
</dbReference>
<organism evidence="8 9">
    <name type="scientific">Verruconis gallopava</name>
    <dbReference type="NCBI Taxonomy" id="253628"/>
    <lineage>
        <taxon>Eukaryota</taxon>
        <taxon>Fungi</taxon>
        <taxon>Dikarya</taxon>
        <taxon>Ascomycota</taxon>
        <taxon>Pezizomycotina</taxon>
        <taxon>Dothideomycetes</taxon>
        <taxon>Pleosporomycetidae</taxon>
        <taxon>Venturiales</taxon>
        <taxon>Sympoventuriaceae</taxon>
        <taxon>Verruconis</taxon>
    </lineage>
</organism>
<evidence type="ECO:0000256" key="7">
    <source>
        <dbReference type="SAM" id="MobiDB-lite"/>
    </source>
</evidence>
<gene>
    <name evidence="8" type="ORF">PV09_08671</name>
</gene>
<dbReference type="PANTHER" id="PTHR28680">
    <property type="entry name" value="CENTROMERE PROTEIN X"/>
    <property type="match status" value="1"/>
</dbReference>
<evidence type="ECO:0000256" key="5">
    <source>
        <dbReference type="ARBA" id="ARBA00023204"/>
    </source>
</evidence>
<dbReference type="HOGENOM" id="CLU_105539_0_0_1"/>
<comment type="similarity">
    <text evidence="2">Belongs to the CENP-X/MHF2 family.</text>
</comment>
<dbReference type="GO" id="GO:0003677">
    <property type="term" value="F:DNA binding"/>
    <property type="evidence" value="ECO:0007669"/>
    <property type="project" value="UniProtKB-KW"/>
</dbReference>
<dbReference type="GO" id="GO:0006281">
    <property type="term" value="P:DNA repair"/>
    <property type="evidence" value="ECO:0007669"/>
    <property type="project" value="UniProtKB-KW"/>
</dbReference>
<keyword evidence="6" id="KW-0539">Nucleus</keyword>
<evidence type="ECO:0000313" key="9">
    <source>
        <dbReference type="Proteomes" id="UP000053259"/>
    </source>
</evidence>
<protein>
    <recommendedName>
        <fullName evidence="10">Centromere protein X</fullName>
    </recommendedName>
</protein>
<dbReference type="VEuPathDB" id="FungiDB:PV09_08671"/>
<dbReference type="GeneID" id="27316644"/>
<keyword evidence="4" id="KW-0238">DNA-binding</keyword>
<proteinExistence type="inferred from homology"/>
<dbReference type="PANTHER" id="PTHR28680:SF1">
    <property type="entry name" value="CENTROMERE PROTEIN X"/>
    <property type="match status" value="1"/>
</dbReference>
<dbReference type="GO" id="GO:0071821">
    <property type="term" value="C:FANCM-MHF complex"/>
    <property type="evidence" value="ECO:0007669"/>
    <property type="project" value="TreeGrafter"/>
</dbReference>
<dbReference type="GO" id="GO:0000712">
    <property type="term" value="P:resolution of meiotic recombination intermediates"/>
    <property type="evidence" value="ECO:0007669"/>
    <property type="project" value="TreeGrafter"/>
</dbReference>
<name>A0A0D1YG51_9PEZI</name>
<evidence type="ECO:0000256" key="1">
    <source>
        <dbReference type="ARBA" id="ARBA00004123"/>
    </source>
</evidence>
<comment type="subcellular location">
    <subcellularLocation>
        <location evidence="1">Nucleus</location>
    </subcellularLocation>
</comment>
<evidence type="ECO:0000256" key="2">
    <source>
        <dbReference type="ARBA" id="ARBA00009359"/>
    </source>
</evidence>